<dbReference type="AlphaFoldDB" id="A0AAP0E524"/>
<evidence type="ECO:0000313" key="5">
    <source>
        <dbReference type="Proteomes" id="UP001417504"/>
    </source>
</evidence>
<dbReference type="Proteomes" id="UP001417504">
    <property type="component" value="Unassembled WGS sequence"/>
</dbReference>
<reference evidence="4 5" key="1">
    <citation type="submission" date="2024-01" db="EMBL/GenBank/DDBJ databases">
        <title>Genome assemblies of Stephania.</title>
        <authorList>
            <person name="Yang L."/>
        </authorList>
    </citation>
    <scope>NUCLEOTIDE SEQUENCE [LARGE SCALE GENOMIC DNA]</scope>
    <source>
        <strain evidence="4">QJT</strain>
        <tissue evidence="4">Leaf</tissue>
    </source>
</reference>
<comment type="caution">
    <text evidence="3">Lacks conserved residue(s) required for the propagation of feature annotation.</text>
</comment>
<evidence type="ECO:0000256" key="1">
    <source>
        <dbReference type="ARBA" id="ARBA00023015"/>
    </source>
</evidence>
<evidence type="ECO:0000313" key="4">
    <source>
        <dbReference type="EMBL" id="KAK9084952.1"/>
    </source>
</evidence>
<gene>
    <name evidence="4" type="ORF">Sjap_025363</name>
</gene>
<protein>
    <recommendedName>
        <fullName evidence="6">Scarecrow-like protein 32</fullName>
    </recommendedName>
</protein>
<accession>A0AAP0E524</accession>
<comment type="similarity">
    <text evidence="3">Belongs to the GRAS family.</text>
</comment>
<keyword evidence="5" id="KW-1185">Reference proteome</keyword>
<feature type="region of interest" description="VHIID" evidence="3">
    <location>
        <begin position="122"/>
        <end position="187"/>
    </location>
</feature>
<comment type="caution">
    <text evidence="4">The sequence shown here is derived from an EMBL/GenBank/DDBJ whole genome shotgun (WGS) entry which is preliminary data.</text>
</comment>
<evidence type="ECO:0000256" key="2">
    <source>
        <dbReference type="ARBA" id="ARBA00023163"/>
    </source>
</evidence>
<evidence type="ECO:0008006" key="6">
    <source>
        <dbReference type="Google" id="ProtNLM"/>
    </source>
</evidence>
<dbReference type="EMBL" id="JBBNAE010000011">
    <property type="protein sequence ID" value="KAK9084952.1"/>
    <property type="molecule type" value="Genomic_DNA"/>
</dbReference>
<organism evidence="4 5">
    <name type="scientific">Stephania japonica</name>
    <dbReference type="NCBI Taxonomy" id="461633"/>
    <lineage>
        <taxon>Eukaryota</taxon>
        <taxon>Viridiplantae</taxon>
        <taxon>Streptophyta</taxon>
        <taxon>Embryophyta</taxon>
        <taxon>Tracheophyta</taxon>
        <taxon>Spermatophyta</taxon>
        <taxon>Magnoliopsida</taxon>
        <taxon>Ranunculales</taxon>
        <taxon>Menispermaceae</taxon>
        <taxon>Menispermoideae</taxon>
        <taxon>Cissampelideae</taxon>
        <taxon>Stephania</taxon>
    </lineage>
</organism>
<evidence type="ECO:0000256" key="3">
    <source>
        <dbReference type="PROSITE-ProRule" id="PRU01191"/>
    </source>
</evidence>
<dbReference type="PROSITE" id="PS50985">
    <property type="entry name" value="GRAS"/>
    <property type="match status" value="1"/>
</dbReference>
<sequence>MKTELRALSIPKPNLFNNPQSSLKGPLKGCLGSLDGACIEKLLLHCASALESNDATFAQQVMWVLNNVASSIGEPNQRLTSWFLRALIFRTARVCPSTAMNFHASNILHHMSQSRLMSVTELADYVDLIPWHRFGFCASNGAICKAIQGHSKVHILDLSITHGMQWPTLIDALAKRPEGPPSLRITVPSARPPVPPLLNVSTQEVCYRLANFAKSRDVPFEFHVMNCSSPSSFGFHLEFLLSLLNPSLLDLRDDEALVINCQNWLRYLPDEPLEDDVGIRDRFLEMIRSLNPHIVVVVDEDADLDSPSLASRITACVNYLWIPFDAFETFLPKDSAQRMEYEADVGHKIENIIGFEGMQRIERLESGEKTTHRMKMAHFASIPFYEETLKEVRCSLEEHASGWGMKREDEMLVLTWKGHNSVFATAWIPC</sequence>
<dbReference type="Pfam" id="PF03514">
    <property type="entry name" value="GRAS"/>
    <property type="match status" value="1"/>
</dbReference>
<name>A0AAP0E524_9MAGN</name>
<keyword evidence="1" id="KW-0805">Transcription regulation</keyword>
<keyword evidence="2" id="KW-0804">Transcription</keyword>
<dbReference type="InterPro" id="IPR005202">
    <property type="entry name" value="TF_GRAS"/>
</dbReference>
<feature type="short sequence motif" description="VHIID" evidence="3">
    <location>
        <begin position="153"/>
        <end position="157"/>
    </location>
</feature>
<dbReference type="PANTHER" id="PTHR31636">
    <property type="entry name" value="OSJNBA0084A10.13 PROTEIN-RELATED"/>
    <property type="match status" value="1"/>
</dbReference>
<proteinExistence type="inferred from homology"/>
<feature type="region of interest" description="SAW" evidence="3">
    <location>
        <begin position="354"/>
        <end position="428"/>
    </location>
</feature>